<evidence type="ECO:0000256" key="5">
    <source>
        <dbReference type="ARBA" id="ARBA00023136"/>
    </source>
</evidence>
<protein>
    <submittedName>
        <fullName evidence="8">ABC transporter permease</fullName>
    </submittedName>
</protein>
<feature type="transmembrane region" description="Helical" evidence="6">
    <location>
        <begin position="186"/>
        <end position="207"/>
    </location>
</feature>
<proteinExistence type="predicted"/>
<evidence type="ECO:0000313" key="8">
    <source>
        <dbReference type="EMBL" id="PDQ21707.1"/>
    </source>
</evidence>
<accession>A0A2A6FIB7</accession>
<keyword evidence="4 6" id="KW-1133">Transmembrane helix</keyword>
<reference evidence="8 9" key="1">
    <citation type="submission" date="2017-09" db="EMBL/GenBank/DDBJ databases">
        <title>Mesorhizobum sanjuanii sp. nov. isolated from nodules of Lotus tenuis in saline-alkaline lowlands of Flooding Pampa.</title>
        <authorList>
            <person name="Sannazzaro A.I."/>
            <person name="Torres Tejerizo G.A."/>
            <person name="Fontana F."/>
            <person name="Cumpa Velazquez L.M."/>
            <person name="Hansen L."/>
            <person name="Pistorio M."/>
            <person name="Estrella M.J."/>
        </authorList>
    </citation>
    <scope>NUCLEOTIDE SEQUENCE [LARGE SCALE GENOMIC DNA]</scope>
    <source>
        <strain evidence="8 9">BSA136</strain>
    </source>
</reference>
<feature type="transmembrane region" description="Helical" evidence="6">
    <location>
        <begin position="300"/>
        <end position="319"/>
    </location>
</feature>
<organism evidence="8 9">
    <name type="scientific">Mesorhizobium sanjuanii</name>
    <dbReference type="NCBI Taxonomy" id="2037900"/>
    <lineage>
        <taxon>Bacteria</taxon>
        <taxon>Pseudomonadati</taxon>
        <taxon>Pseudomonadota</taxon>
        <taxon>Alphaproteobacteria</taxon>
        <taxon>Hyphomicrobiales</taxon>
        <taxon>Phyllobacteriaceae</taxon>
        <taxon>Mesorhizobium</taxon>
    </lineage>
</organism>
<comment type="caution">
    <text evidence="8">The sequence shown here is derived from an EMBL/GenBank/DDBJ whole genome shotgun (WGS) entry which is preliminary data.</text>
</comment>
<dbReference type="PANTHER" id="PTHR30294:SF46">
    <property type="entry name" value="ABC TRANSPORTER PERMEASE"/>
    <property type="match status" value="1"/>
</dbReference>
<feature type="transmembrane region" description="Helical" evidence="6">
    <location>
        <begin position="265"/>
        <end position="288"/>
    </location>
</feature>
<feature type="transmembrane region" description="Helical" evidence="6">
    <location>
        <begin position="359"/>
        <end position="376"/>
    </location>
</feature>
<dbReference type="AlphaFoldDB" id="A0A2A6FIB7"/>
<gene>
    <name evidence="8" type="ORF">CN311_07760</name>
</gene>
<evidence type="ECO:0000313" key="9">
    <source>
        <dbReference type="Proteomes" id="UP000219182"/>
    </source>
</evidence>
<dbReference type="EMBL" id="NWQG01000042">
    <property type="protein sequence ID" value="PDQ21707.1"/>
    <property type="molecule type" value="Genomic_DNA"/>
</dbReference>
<keyword evidence="5 6" id="KW-0472">Membrane</keyword>
<sequence length="392" mass="41479">MIAVLRACRSELSRMLALAPVFSVLIVASVIYAGFYPQPYLNEALRNVPIAVVDQDRSAASRRLTQAVDASADVAVTAQFFDMPSAERAVFARQIYGILLIPQHFERDLLHGRPSPVAVYGDASYLLIYQRVAGAVSAVAGTMGAEVETARLIAEDVDPRIAGAAVDPMPLTAVPLFNPEGGYATYILPAAFGLIVQQILLIAVCLLGTLPASQTPVEPGDTAAPLIGAVASVLGRLLAYLLAECILLPTYLIALPYLYGLPHLGSPLVLMVFAMPFVLAIGGLGMVLARIFRHPLTAQLATAAIGLPLFFLTGFSWPAEAIPPALHRLSLLIPSTSAVPAFVRITQTGANLAGVRPEFLTLWGLAIAYGGVAMLLQRGARPWGAADPRPNA</sequence>
<comment type="subcellular location">
    <subcellularLocation>
        <location evidence="1">Cell membrane</location>
        <topology evidence="1">Multi-pass membrane protein</topology>
    </subcellularLocation>
</comment>
<dbReference type="InterPro" id="IPR013525">
    <property type="entry name" value="ABC2_TM"/>
</dbReference>
<dbReference type="PANTHER" id="PTHR30294">
    <property type="entry name" value="MEMBRANE COMPONENT OF ABC TRANSPORTER YHHJ-RELATED"/>
    <property type="match status" value="1"/>
</dbReference>
<feature type="domain" description="ABC-2 type transporter transmembrane" evidence="7">
    <location>
        <begin position="19"/>
        <end position="374"/>
    </location>
</feature>
<keyword evidence="3 6" id="KW-0812">Transmembrane</keyword>
<dbReference type="RefSeq" id="WP_097572737.1">
    <property type="nucleotide sequence ID" value="NZ_NWQG01000042.1"/>
</dbReference>
<dbReference type="GO" id="GO:0140359">
    <property type="term" value="F:ABC-type transporter activity"/>
    <property type="evidence" value="ECO:0007669"/>
    <property type="project" value="InterPro"/>
</dbReference>
<feature type="transmembrane region" description="Helical" evidence="6">
    <location>
        <begin position="12"/>
        <end position="35"/>
    </location>
</feature>
<evidence type="ECO:0000256" key="4">
    <source>
        <dbReference type="ARBA" id="ARBA00022989"/>
    </source>
</evidence>
<feature type="transmembrane region" description="Helical" evidence="6">
    <location>
        <begin position="237"/>
        <end position="259"/>
    </location>
</feature>
<dbReference type="InterPro" id="IPR051449">
    <property type="entry name" value="ABC-2_transporter_component"/>
</dbReference>
<evidence type="ECO:0000256" key="2">
    <source>
        <dbReference type="ARBA" id="ARBA00022475"/>
    </source>
</evidence>
<evidence type="ECO:0000256" key="6">
    <source>
        <dbReference type="SAM" id="Phobius"/>
    </source>
</evidence>
<dbReference type="Gene3D" id="3.40.1710.10">
    <property type="entry name" value="abc type-2 transporter like domain"/>
    <property type="match status" value="1"/>
</dbReference>
<name>A0A2A6FIB7_9HYPH</name>
<evidence type="ECO:0000259" key="7">
    <source>
        <dbReference type="Pfam" id="PF12698"/>
    </source>
</evidence>
<evidence type="ECO:0000256" key="3">
    <source>
        <dbReference type="ARBA" id="ARBA00022692"/>
    </source>
</evidence>
<keyword evidence="9" id="KW-1185">Reference proteome</keyword>
<dbReference type="GO" id="GO:0005886">
    <property type="term" value="C:plasma membrane"/>
    <property type="evidence" value="ECO:0007669"/>
    <property type="project" value="UniProtKB-SubCell"/>
</dbReference>
<keyword evidence="2" id="KW-1003">Cell membrane</keyword>
<dbReference type="Proteomes" id="UP000219182">
    <property type="component" value="Unassembled WGS sequence"/>
</dbReference>
<dbReference type="Pfam" id="PF12698">
    <property type="entry name" value="ABC2_membrane_3"/>
    <property type="match status" value="1"/>
</dbReference>
<evidence type="ECO:0000256" key="1">
    <source>
        <dbReference type="ARBA" id="ARBA00004651"/>
    </source>
</evidence>